<gene>
    <name evidence="1" type="ORF">TNIN_400881</name>
</gene>
<dbReference type="AlphaFoldDB" id="A0A8X7CQG9"/>
<dbReference type="Proteomes" id="UP000886998">
    <property type="component" value="Unassembled WGS sequence"/>
</dbReference>
<evidence type="ECO:0000313" key="2">
    <source>
        <dbReference type="Proteomes" id="UP000886998"/>
    </source>
</evidence>
<accession>A0A8X7CQG9</accession>
<comment type="caution">
    <text evidence="1">The sequence shown here is derived from an EMBL/GenBank/DDBJ whole genome shotgun (WGS) entry which is preliminary data.</text>
</comment>
<dbReference type="EMBL" id="BMAV01022336">
    <property type="protein sequence ID" value="GFY77163.1"/>
    <property type="molecule type" value="Genomic_DNA"/>
</dbReference>
<evidence type="ECO:0000313" key="1">
    <source>
        <dbReference type="EMBL" id="GFY77163.1"/>
    </source>
</evidence>
<dbReference type="OrthoDB" id="10597264at2759"/>
<proteinExistence type="predicted"/>
<reference evidence="1" key="1">
    <citation type="submission" date="2020-08" db="EMBL/GenBank/DDBJ databases">
        <title>Multicomponent nature underlies the extraordinary mechanical properties of spider dragline silk.</title>
        <authorList>
            <person name="Kono N."/>
            <person name="Nakamura H."/>
            <person name="Mori M."/>
            <person name="Yoshida Y."/>
            <person name="Ohtoshi R."/>
            <person name="Malay A.D."/>
            <person name="Moran D.A.P."/>
            <person name="Tomita M."/>
            <person name="Numata K."/>
            <person name="Arakawa K."/>
        </authorList>
    </citation>
    <scope>NUCLEOTIDE SEQUENCE</scope>
</reference>
<sequence>MKRENFFPKIENLFLIIPFAPQDRKGMDHLTLRLFPVPGEPRIDELRMLNRNRRRKREFPFTNETRKSKLIFMRKLHFQQRQNEIRREDMVQ</sequence>
<protein>
    <submittedName>
        <fullName evidence="1">Uncharacterized protein</fullName>
    </submittedName>
</protein>
<organism evidence="1 2">
    <name type="scientific">Trichonephila inaurata madagascariensis</name>
    <dbReference type="NCBI Taxonomy" id="2747483"/>
    <lineage>
        <taxon>Eukaryota</taxon>
        <taxon>Metazoa</taxon>
        <taxon>Ecdysozoa</taxon>
        <taxon>Arthropoda</taxon>
        <taxon>Chelicerata</taxon>
        <taxon>Arachnida</taxon>
        <taxon>Araneae</taxon>
        <taxon>Araneomorphae</taxon>
        <taxon>Entelegynae</taxon>
        <taxon>Araneoidea</taxon>
        <taxon>Nephilidae</taxon>
        <taxon>Trichonephila</taxon>
        <taxon>Trichonephila inaurata</taxon>
    </lineage>
</organism>
<keyword evidence="2" id="KW-1185">Reference proteome</keyword>
<name>A0A8X7CQG9_9ARAC</name>